<evidence type="ECO:0000313" key="2">
    <source>
        <dbReference type="EMBL" id="CAD7244789.1"/>
    </source>
</evidence>
<dbReference type="EMBL" id="CAJPEV010000711">
    <property type="protein sequence ID" value="CAG0887828.1"/>
    <property type="molecule type" value="Genomic_DNA"/>
</dbReference>
<dbReference type="EMBL" id="LR900228">
    <property type="protein sequence ID" value="CAD7244789.1"/>
    <property type="molecule type" value="Genomic_DNA"/>
</dbReference>
<proteinExistence type="predicted"/>
<gene>
    <name evidence="2" type="ORF">DSTB1V02_LOCUS4676</name>
</gene>
<evidence type="ECO:0000256" key="1">
    <source>
        <dbReference type="SAM" id="MobiDB-lite"/>
    </source>
</evidence>
<protein>
    <submittedName>
        <fullName evidence="2">Uncharacterized protein</fullName>
    </submittedName>
</protein>
<dbReference type="AlphaFoldDB" id="A0A7R8X684"/>
<dbReference type="Proteomes" id="UP000677054">
    <property type="component" value="Unassembled WGS sequence"/>
</dbReference>
<accession>A0A7R8X684</accession>
<name>A0A7R8X684_9CRUS</name>
<organism evidence="2">
    <name type="scientific">Darwinula stevensoni</name>
    <dbReference type="NCBI Taxonomy" id="69355"/>
    <lineage>
        <taxon>Eukaryota</taxon>
        <taxon>Metazoa</taxon>
        <taxon>Ecdysozoa</taxon>
        <taxon>Arthropoda</taxon>
        <taxon>Crustacea</taxon>
        <taxon>Oligostraca</taxon>
        <taxon>Ostracoda</taxon>
        <taxon>Podocopa</taxon>
        <taxon>Podocopida</taxon>
        <taxon>Darwinulocopina</taxon>
        <taxon>Darwinuloidea</taxon>
        <taxon>Darwinulidae</taxon>
        <taxon>Darwinula</taxon>
    </lineage>
</organism>
<feature type="compositionally biased region" description="Basic residues" evidence="1">
    <location>
        <begin position="59"/>
        <end position="83"/>
    </location>
</feature>
<feature type="compositionally biased region" description="Polar residues" evidence="1">
    <location>
        <begin position="43"/>
        <end position="58"/>
    </location>
</feature>
<feature type="region of interest" description="Disordered" evidence="1">
    <location>
        <begin position="43"/>
        <end position="83"/>
    </location>
</feature>
<sequence>MRDGHICVIRVRNTWKFWILLAAMTWGLVDFGESQRHGNRLQYRQTSGYQTHGKSLRQTGKRHFIRRLNHRSHKHLKSKNYPH</sequence>
<keyword evidence="3" id="KW-1185">Reference proteome</keyword>
<reference evidence="2" key="1">
    <citation type="submission" date="2020-11" db="EMBL/GenBank/DDBJ databases">
        <authorList>
            <person name="Tran Van P."/>
        </authorList>
    </citation>
    <scope>NUCLEOTIDE SEQUENCE</scope>
</reference>
<evidence type="ECO:0000313" key="3">
    <source>
        <dbReference type="Proteomes" id="UP000677054"/>
    </source>
</evidence>